<dbReference type="Pfam" id="PF00106">
    <property type="entry name" value="adh_short"/>
    <property type="match status" value="1"/>
</dbReference>
<dbReference type="Proteomes" id="UP001165079">
    <property type="component" value="Unassembled WGS sequence"/>
</dbReference>
<dbReference type="PANTHER" id="PTHR43639">
    <property type="entry name" value="OXIDOREDUCTASE, SHORT-CHAIN DEHYDROGENASE/REDUCTASE FAMILY (AFU_ORTHOLOGUE AFUA_5G02870)"/>
    <property type="match status" value="1"/>
</dbReference>
<reference evidence="3" key="1">
    <citation type="submission" date="2023-03" db="EMBL/GenBank/DDBJ databases">
        <title>Actinorhabdospora filicis NBRC 111898.</title>
        <authorList>
            <person name="Ichikawa N."/>
            <person name="Sato H."/>
            <person name="Tonouchi N."/>
        </authorList>
    </citation>
    <scope>NUCLEOTIDE SEQUENCE</scope>
    <source>
        <strain evidence="3">NBRC 111898</strain>
    </source>
</reference>
<organism evidence="3 4">
    <name type="scientific">Actinorhabdospora filicis</name>
    <dbReference type="NCBI Taxonomy" id="1785913"/>
    <lineage>
        <taxon>Bacteria</taxon>
        <taxon>Bacillati</taxon>
        <taxon>Actinomycetota</taxon>
        <taxon>Actinomycetes</taxon>
        <taxon>Micromonosporales</taxon>
        <taxon>Micromonosporaceae</taxon>
        <taxon>Actinorhabdospora</taxon>
    </lineage>
</organism>
<protein>
    <recommendedName>
        <fullName evidence="5">SDR family NAD(P)-dependent oxidoreductase</fullName>
    </recommendedName>
</protein>
<proteinExistence type="inferred from homology"/>
<keyword evidence="4" id="KW-1185">Reference proteome</keyword>
<dbReference type="PANTHER" id="PTHR43639:SF1">
    <property type="entry name" value="SHORT-CHAIN DEHYDROGENASE_REDUCTASE FAMILY PROTEIN"/>
    <property type="match status" value="1"/>
</dbReference>
<keyword evidence="2" id="KW-0560">Oxidoreductase</keyword>
<dbReference type="Gene3D" id="3.40.50.720">
    <property type="entry name" value="NAD(P)-binding Rossmann-like Domain"/>
    <property type="match status" value="2"/>
</dbReference>
<name>A0A9W6WBZ1_9ACTN</name>
<evidence type="ECO:0000256" key="2">
    <source>
        <dbReference type="ARBA" id="ARBA00023002"/>
    </source>
</evidence>
<dbReference type="EMBL" id="BSTX01000005">
    <property type="protein sequence ID" value="GLZ81124.1"/>
    <property type="molecule type" value="Genomic_DNA"/>
</dbReference>
<dbReference type="InterPro" id="IPR002347">
    <property type="entry name" value="SDR_fam"/>
</dbReference>
<evidence type="ECO:0000313" key="3">
    <source>
        <dbReference type="EMBL" id="GLZ81124.1"/>
    </source>
</evidence>
<dbReference type="AlphaFoldDB" id="A0A9W6WBZ1"/>
<evidence type="ECO:0000313" key="4">
    <source>
        <dbReference type="Proteomes" id="UP001165079"/>
    </source>
</evidence>
<evidence type="ECO:0000256" key="1">
    <source>
        <dbReference type="ARBA" id="ARBA00006484"/>
    </source>
</evidence>
<sequence length="164" mass="15988">MTGAASGIGHAVARRLAELGMAIAAVGAAGEEDACAETAACISWDGGRAIALTADVDDAAAMASVVARAASELGTPTVLVTCPEAAEALLTASSPYLLDSGWGRVVTLIEGDQDGPADPGLPGVTVNAVTGVGAGSGRAVVHVVEFFVSESAGAITGQSLRVSP</sequence>
<accession>A0A9W6WBZ1</accession>
<comment type="similarity">
    <text evidence="1">Belongs to the short-chain dehydrogenases/reductases (SDR) family.</text>
</comment>
<evidence type="ECO:0008006" key="5">
    <source>
        <dbReference type="Google" id="ProtNLM"/>
    </source>
</evidence>
<comment type="caution">
    <text evidence="3">The sequence shown here is derived from an EMBL/GenBank/DDBJ whole genome shotgun (WGS) entry which is preliminary data.</text>
</comment>
<dbReference type="RefSeq" id="WP_285666497.1">
    <property type="nucleotide sequence ID" value="NZ_BSTX01000005.1"/>
</dbReference>
<dbReference type="InterPro" id="IPR036291">
    <property type="entry name" value="NAD(P)-bd_dom_sf"/>
</dbReference>
<gene>
    <name evidence="3" type="ORF">Afil01_59310</name>
</gene>
<dbReference type="SUPFAM" id="SSF51735">
    <property type="entry name" value="NAD(P)-binding Rossmann-fold domains"/>
    <property type="match status" value="1"/>
</dbReference>
<dbReference type="GO" id="GO:0016491">
    <property type="term" value="F:oxidoreductase activity"/>
    <property type="evidence" value="ECO:0007669"/>
    <property type="project" value="UniProtKB-KW"/>
</dbReference>